<accession>A0A7G5MSS4</accession>
<dbReference type="RefSeq" id="WP_018598217.1">
    <property type="nucleotide sequence ID" value="NZ_CABLBP010000009.1"/>
</dbReference>
<dbReference type="GeneID" id="75055727"/>
<name>A0A7G5MSS4_9FIRM</name>
<dbReference type="EMBL" id="CP039126">
    <property type="protein sequence ID" value="QMW77667.1"/>
    <property type="molecule type" value="Genomic_DNA"/>
</dbReference>
<proteinExistence type="predicted"/>
<dbReference type="AlphaFoldDB" id="A0A7G5MSS4"/>
<sequence length="66" mass="7124">MRIFGKEFTYNGYKVYHTGDKPTAADVGTYTKAQVDQKITDGNGTKITAATAAPSSPVKGEVWIKV</sequence>
<organism evidence="1 2">
    <name type="scientific">Blautia producta</name>
    <dbReference type="NCBI Taxonomy" id="33035"/>
    <lineage>
        <taxon>Bacteria</taxon>
        <taxon>Bacillati</taxon>
        <taxon>Bacillota</taxon>
        <taxon>Clostridia</taxon>
        <taxon>Lachnospirales</taxon>
        <taxon>Lachnospiraceae</taxon>
        <taxon>Blautia</taxon>
    </lineage>
</organism>
<gene>
    <name evidence="1" type="ORF">E5259_08720</name>
</gene>
<reference evidence="1 2" key="1">
    <citation type="submission" date="2019-04" db="EMBL/GenBank/DDBJ databases">
        <authorList>
            <person name="Schori C."/>
            <person name="Ahrens C."/>
        </authorList>
    </citation>
    <scope>NUCLEOTIDE SEQUENCE [LARGE SCALE GENOMIC DNA]</scope>
    <source>
        <strain evidence="1 2">DSM 2950</strain>
    </source>
</reference>
<dbReference type="Proteomes" id="UP000515789">
    <property type="component" value="Chromosome"/>
</dbReference>
<evidence type="ECO:0000313" key="2">
    <source>
        <dbReference type="Proteomes" id="UP000515789"/>
    </source>
</evidence>
<evidence type="ECO:0000313" key="1">
    <source>
        <dbReference type="EMBL" id="QMW77667.1"/>
    </source>
</evidence>
<protein>
    <submittedName>
        <fullName evidence="1">Uncharacterized protein</fullName>
    </submittedName>
</protein>